<organism evidence="2 3">
    <name type="scientific">Eragrostis curvula</name>
    <name type="common">weeping love grass</name>
    <dbReference type="NCBI Taxonomy" id="38414"/>
    <lineage>
        <taxon>Eukaryota</taxon>
        <taxon>Viridiplantae</taxon>
        <taxon>Streptophyta</taxon>
        <taxon>Embryophyta</taxon>
        <taxon>Tracheophyta</taxon>
        <taxon>Spermatophyta</taxon>
        <taxon>Magnoliopsida</taxon>
        <taxon>Liliopsida</taxon>
        <taxon>Poales</taxon>
        <taxon>Poaceae</taxon>
        <taxon>PACMAD clade</taxon>
        <taxon>Chloridoideae</taxon>
        <taxon>Eragrostideae</taxon>
        <taxon>Eragrostidinae</taxon>
        <taxon>Eragrostis</taxon>
    </lineage>
</organism>
<sequence>MASALPRHTESSATGHGDVVPVDNQINPPPRPTDALPAPEKIAECPVNKIHYVFNLAEFGSDLLIIGYRDVCCTGMVIYRLSDLLSGKDVPVTSIGDNALFVDERCLCVSSTKGLPSVPRNSIVCIRTWGCGPRSEEPDCFEQYSLETGTWSQASDGDVLQRPPPSPHTLIHHIFTCCHQKQSRIGWSSQIGGLGLDGFFMLP</sequence>
<gene>
    <name evidence="2" type="ORF">EJB05_15038</name>
</gene>
<dbReference type="PANTHER" id="PTHR33165:SF106">
    <property type="entry name" value="EXPRESSED PROTEIN"/>
    <property type="match status" value="1"/>
</dbReference>
<dbReference type="PANTHER" id="PTHR33165">
    <property type="entry name" value="F-BOX DOMAIN CONTAINING PROTEIN-LIKE-RELATED"/>
    <property type="match status" value="1"/>
</dbReference>
<name>A0A5J9W0P2_9POAL</name>
<dbReference type="EMBL" id="RWGY01000007">
    <property type="protein sequence ID" value="TVU41511.1"/>
    <property type="molecule type" value="Genomic_DNA"/>
</dbReference>
<feature type="non-terminal residue" evidence="2">
    <location>
        <position position="1"/>
    </location>
</feature>
<reference evidence="2 3" key="1">
    <citation type="journal article" date="2019" name="Sci. Rep.">
        <title>A high-quality genome of Eragrostis curvula grass provides insights into Poaceae evolution and supports new strategies to enhance forage quality.</title>
        <authorList>
            <person name="Carballo J."/>
            <person name="Santos B.A.C.M."/>
            <person name="Zappacosta D."/>
            <person name="Garbus I."/>
            <person name="Selva J.P."/>
            <person name="Gallo C.A."/>
            <person name="Diaz A."/>
            <person name="Albertini E."/>
            <person name="Caccamo M."/>
            <person name="Echenique V."/>
        </authorList>
    </citation>
    <scope>NUCLEOTIDE SEQUENCE [LARGE SCALE GENOMIC DNA]</scope>
    <source>
        <strain evidence="3">cv. Victoria</strain>
        <tissue evidence="2">Leaf</tissue>
    </source>
</reference>
<protein>
    <submittedName>
        <fullName evidence="2">Uncharacterized protein</fullName>
    </submittedName>
</protein>
<dbReference type="AlphaFoldDB" id="A0A5J9W0P2"/>
<accession>A0A5J9W0P2</accession>
<evidence type="ECO:0000256" key="1">
    <source>
        <dbReference type="SAM" id="MobiDB-lite"/>
    </source>
</evidence>
<evidence type="ECO:0000313" key="2">
    <source>
        <dbReference type="EMBL" id="TVU41511.1"/>
    </source>
</evidence>
<evidence type="ECO:0000313" key="3">
    <source>
        <dbReference type="Proteomes" id="UP000324897"/>
    </source>
</evidence>
<proteinExistence type="predicted"/>
<feature type="region of interest" description="Disordered" evidence="1">
    <location>
        <begin position="1"/>
        <end position="37"/>
    </location>
</feature>
<dbReference type="Gramene" id="TVU41511">
    <property type="protein sequence ID" value="TVU41511"/>
    <property type="gene ID" value="EJB05_15038"/>
</dbReference>
<keyword evidence="3" id="KW-1185">Reference proteome</keyword>
<comment type="caution">
    <text evidence="2">The sequence shown here is derived from an EMBL/GenBank/DDBJ whole genome shotgun (WGS) entry which is preliminary data.</text>
</comment>
<dbReference type="Proteomes" id="UP000324897">
    <property type="component" value="Chromosome 4"/>
</dbReference>